<protein>
    <submittedName>
        <fullName evidence="3">Endopeptidase</fullName>
    </submittedName>
</protein>
<dbReference type="CDD" id="cd01066">
    <property type="entry name" value="APP_MetAP"/>
    <property type="match status" value="1"/>
</dbReference>
<dbReference type="InterPro" id="IPR029149">
    <property type="entry name" value="Creatin/AminoP/Spt16_N"/>
</dbReference>
<reference evidence="4" key="1">
    <citation type="journal article" date="2019" name="Int. J. Syst. Evol. Microbiol.">
        <title>The Global Catalogue of Microorganisms (GCM) 10K type strain sequencing project: providing services to taxonomists for standard genome sequencing and annotation.</title>
        <authorList>
            <consortium name="The Broad Institute Genomics Platform"/>
            <consortium name="The Broad Institute Genome Sequencing Center for Infectious Disease"/>
            <person name="Wu L."/>
            <person name="Ma J."/>
        </authorList>
    </citation>
    <scope>NUCLEOTIDE SEQUENCE [LARGE SCALE GENOMIC DNA]</scope>
    <source>
        <strain evidence="4">NBRC 101365</strain>
    </source>
</reference>
<feature type="domain" description="Peptidase M24" evidence="1">
    <location>
        <begin position="178"/>
        <end position="378"/>
    </location>
</feature>
<dbReference type="Gene3D" id="3.40.350.10">
    <property type="entry name" value="Creatinase/prolidase N-terminal domain"/>
    <property type="match status" value="1"/>
</dbReference>
<dbReference type="InterPro" id="IPR036005">
    <property type="entry name" value="Creatinase/aminopeptidase-like"/>
</dbReference>
<sequence length="397" mass="44024">MLLNERRLVERMAELRLDAVIATSAENVTYTSGFWALSQWIRRGPQAYVLWPLDAGIRPAVVTSSSSLDLFADQSPCVADVRPYGEFQLEIDRALIRDPVDQRYFKLKQRPSAADALAALITAIKDKGLSTARIAIEEAGLESGYFNRLKETLPKVTWLSGSELLRFVRSVKTPHEIERLRQVAHIAERSIEAALAVAKEGATEQELAYAFHTETIKSGGMPVLGCIGFGERSALANVQPSQRKLRIGEIIRFDVGGRFSHYRADIARNAVFGRAPPEAKRLHHALLRGVEHACDTIRPGMAACQIFDEVVNVVRKEGIPHYRRDHVGHGIGLDGYDAPSLTGSSRDPIEEGMVLCVETPYYELGRWGLQVEDMIVVRANGAERLMSTTGELIEVLP</sequence>
<dbReference type="Gene3D" id="3.90.230.10">
    <property type="entry name" value="Creatinase/methionine aminopeptidase superfamily"/>
    <property type="match status" value="1"/>
</dbReference>
<dbReference type="SUPFAM" id="SSF53092">
    <property type="entry name" value="Creatinase/prolidase N-terminal domain"/>
    <property type="match status" value="1"/>
</dbReference>
<dbReference type="Pfam" id="PF01321">
    <property type="entry name" value="Creatinase_N"/>
    <property type="match status" value="1"/>
</dbReference>
<organism evidence="3 4">
    <name type="scientific">Labrys miyagiensis</name>
    <dbReference type="NCBI Taxonomy" id="346912"/>
    <lineage>
        <taxon>Bacteria</taxon>
        <taxon>Pseudomonadati</taxon>
        <taxon>Pseudomonadota</taxon>
        <taxon>Alphaproteobacteria</taxon>
        <taxon>Hyphomicrobiales</taxon>
        <taxon>Xanthobacteraceae</taxon>
        <taxon>Labrys</taxon>
    </lineage>
</organism>
<dbReference type="PANTHER" id="PTHR46112:SF2">
    <property type="entry name" value="XAA-PRO AMINOPEPTIDASE P-RELATED"/>
    <property type="match status" value="1"/>
</dbReference>
<dbReference type="PANTHER" id="PTHR46112">
    <property type="entry name" value="AMINOPEPTIDASE"/>
    <property type="match status" value="1"/>
</dbReference>
<gene>
    <name evidence="3" type="ORF">GCM10007874_10690</name>
</gene>
<proteinExistence type="predicted"/>
<evidence type="ECO:0000259" key="2">
    <source>
        <dbReference type="Pfam" id="PF01321"/>
    </source>
</evidence>
<evidence type="ECO:0000259" key="1">
    <source>
        <dbReference type="Pfam" id="PF00557"/>
    </source>
</evidence>
<dbReference type="Proteomes" id="UP001156882">
    <property type="component" value="Unassembled WGS sequence"/>
</dbReference>
<dbReference type="InterPro" id="IPR000994">
    <property type="entry name" value="Pept_M24"/>
</dbReference>
<name>A0ABQ6CEH0_9HYPH</name>
<evidence type="ECO:0000313" key="4">
    <source>
        <dbReference type="Proteomes" id="UP001156882"/>
    </source>
</evidence>
<dbReference type="InterPro" id="IPR050659">
    <property type="entry name" value="Peptidase_M24B"/>
</dbReference>
<dbReference type="Pfam" id="PF00557">
    <property type="entry name" value="Peptidase_M24"/>
    <property type="match status" value="1"/>
</dbReference>
<dbReference type="SUPFAM" id="SSF55920">
    <property type="entry name" value="Creatinase/aminopeptidase"/>
    <property type="match status" value="1"/>
</dbReference>
<feature type="domain" description="Creatinase N-terminal" evidence="2">
    <location>
        <begin position="7"/>
        <end position="171"/>
    </location>
</feature>
<keyword evidence="4" id="KW-1185">Reference proteome</keyword>
<dbReference type="RefSeq" id="WP_284310885.1">
    <property type="nucleotide sequence ID" value="NZ_BSPC01000008.1"/>
</dbReference>
<evidence type="ECO:0000313" key="3">
    <source>
        <dbReference type="EMBL" id="GLS18053.1"/>
    </source>
</evidence>
<dbReference type="InterPro" id="IPR000587">
    <property type="entry name" value="Creatinase_N"/>
</dbReference>
<accession>A0ABQ6CEH0</accession>
<comment type="caution">
    <text evidence="3">The sequence shown here is derived from an EMBL/GenBank/DDBJ whole genome shotgun (WGS) entry which is preliminary data.</text>
</comment>
<dbReference type="EMBL" id="BSPC01000008">
    <property type="protein sequence ID" value="GLS18053.1"/>
    <property type="molecule type" value="Genomic_DNA"/>
</dbReference>